<organism evidence="2 3">
    <name type="scientific">Friedmanniomyces endolithicus</name>
    <dbReference type="NCBI Taxonomy" id="329885"/>
    <lineage>
        <taxon>Eukaryota</taxon>
        <taxon>Fungi</taxon>
        <taxon>Dikarya</taxon>
        <taxon>Ascomycota</taxon>
        <taxon>Pezizomycotina</taxon>
        <taxon>Dothideomycetes</taxon>
        <taxon>Dothideomycetidae</taxon>
        <taxon>Mycosphaerellales</taxon>
        <taxon>Teratosphaeriaceae</taxon>
        <taxon>Friedmanniomyces</taxon>
    </lineage>
</organism>
<dbReference type="InterPro" id="IPR021858">
    <property type="entry name" value="Fun_TF"/>
</dbReference>
<evidence type="ECO:0000313" key="2">
    <source>
        <dbReference type="EMBL" id="KAK0320314.1"/>
    </source>
</evidence>
<reference evidence="2" key="1">
    <citation type="submission" date="2021-12" db="EMBL/GenBank/DDBJ databases">
        <title>Black yeast isolated from Biological Soil Crust.</title>
        <authorList>
            <person name="Kurbessoian T."/>
        </authorList>
    </citation>
    <scope>NUCLEOTIDE SEQUENCE</scope>
    <source>
        <strain evidence="2">CCFEE 5208</strain>
    </source>
</reference>
<dbReference type="AlphaFoldDB" id="A0AAN6JDF1"/>
<dbReference type="PANTHER" id="PTHR38111:SF2">
    <property type="entry name" value="FINGER DOMAIN PROTEIN, PUTATIVE (AFU_ORTHOLOGUE AFUA_1G01560)-RELATED"/>
    <property type="match status" value="1"/>
</dbReference>
<evidence type="ECO:0008006" key="4">
    <source>
        <dbReference type="Google" id="ProtNLM"/>
    </source>
</evidence>
<evidence type="ECO:0000313" key="3">
    <source>
        <dbReference type="Proteomes" id="UP001168146"/>
    </source>
</evidence>
<dbReference type="EMBL" id="JASUXU010000026">
    <property type="protein sequence ID" value="KAK0320314.1"/>
    <property type="molecule type" value="Genomic_DNA"/>
</dbReference>
<protein>
    <recommendedName>
        <fullName evidence="4">Transcription factor domain-containing protein</fullName>
    </recommendedName>
</protein>
<feature type="region of interest" description="Disordered" evidence="1">
    <location>
        <begin position="90"/>
        <end position="156"/>
    </location>
</feature>
<dbReference type="Pfam" id="PF11951">
    <property type="entry name" value="Fungal_trans_2"/>
    <property type="match status" value="1"/>
</dbReference>
<proteinExistence type="predicted"/>
<dbReference type="PANTHER" id="PTHR38111">
    <property type="entry name" value="ZN(2)-C6 FUNGAL-TYPE DOMAIN-CONTAINING PROTEIN-RELATED"/>
    <property type="match status" value="1"/>
</dbReference>
<sequence length="564" mass="62290">MSCRVYDAHQSETPFTEWQFSFLSRRIRASSTETKTCRRDPQAAQRAASERYAVMKHGHTATACAGYRTESSGGLEFYDVTTATARRARNQYQRRGDASRSPANPVSSSSTSDAAHAVPGAGVTTPVRSIERTPVGASSQGIDATPPFRSVSPQTAMPGGAMNRTMLWGGFMHLYIPSDCKLQGDHVNFFKRCIDTPTPHPALLNSLDALSLVQLGSTNNDRRVLPEACQAYSRALGSLHQALSPETDQSRSDDQVLAAIMVLKVCEFFTELASPRGIGWGDHVRGVQQLIAVREPESLKTDLALGIFAHARHSALCHGLITRKASYFAQPSWRAFGQRVLVRDESSVIHDIAVQVPGILEQHDNLDPQHESYTSHIDALLTDAAVLEQEMRTWQSDSHKSTLGPPYHLRPVADFPTFAALCSDRTFATAHMFRGFTAAYLHATYWVCMYFLRSTVRALHVARASAVTGWSPGPSQLVEEEEMTGYIVDLCQCIPYFCEPATATAGCIESFLPMRTAAQYFLDRGMRMQVRWVGNVRRSVFNKGLAPPRLDRMKLSDLGDIAVD</sequence>
<comment type="caution">
    <text evidence="2">The sequence shown here is derived from an EMBL/GenBank/DDBJ whole genome shotgun (WGS) entry which is preliminary data.</text>
</comment>
<accession>A0AAN6JDF1</accession>
<dbReference type="InterPro" id="IPR053178">
    <property type="entry name" value="Osmoadaptation_assoc"/>
</dbReference>
<dbReference type="Proteomes" id="UP001168146">
    <property type="component" value="Unassembled WGS sequence"/>
</dbReference>
<evidence type="ECO:0000256" key="1">
    <source>
        <dbReference type="SAM" id="MobiDB-lite"/>
    </source>
</evidence>
<feature type="compositionally biased region" description="Low complexity" evidence="1">
    <location>
        <begin position="99"/>
        <end position="117"/>
    </location>
</feature>
<name>A0AAN6JDF1_9PEZI</name>
<gene>
    <name evidence="2" type="ORF">LTR82_008831</name>
</gene>